<dbReference type="InParanoid" id="A5DZM5"/>
<dbReference type="EMBL" id="CH981526">
    <property type="protein sequence ID" value="EDK44633.1"/>
    <property type="molecule type" value="Genomic_DNA"/>
</dbReference>
<gene>
    <name evidence="1" type="ORF">LELG_02812</name>
</gene>
<dbReference type="VEuPathDB" id="FungiDB:LELG_02812"/>
<dbReference type="HOGENOM" id="CLU_921577_0_0_1"/>
<protein>
    <submittedName>
        <fullName evidence="1">Uncharacterized protein</fullName>
    </submittedName>
</protein>
<reference evidence="1 2" key="1">
    <citation type="journal article" date="2009" name="Nature">
        <title>Evolution of pathogenicity and sexual reproduction in eight Candida genomes.</title>
        <authorList>
            <person name="Butler G."/>
            <person name="Rasmussen M.D."/>
            <person name="Lin M.F."/>
            <person name="Santos M.A."/>
            <person name="Sakthikumar S."/>
            <person name="Munro C.A."/>
            <person name="Rheinbay E."/>
            <person name="Grabherr M."/>
            <person name="Forche A."/>
            <person name="Reedy J.L."/>
            <person name="Agrafioti I."/>
            <person name="Arnaud M.B."/>
            <person name="Bates S."/>
            <person name="Brown A.J."/>
            <person name="Brunke S."/>
            <person name="Costanzo M.C."/>
            <person name="Fitzpatrick D.A."/>
            <person name="de Groot P.W."/>
            <person name="Harris D."/>
            <person name="Hoyer L.L."/>
            <person name="Hube B."/>
            <person name="Klis F.M."/>
            <person name="Kodira C."/>
            <person name="Lennard N."/>
            <person name="Logue M.E."/>
            <person name="Martin R."/>
            <person name="Neiman A.M."/>
            <person name="Nikolaou E."/>
            <person name="Quail M.A."/>
            <person name="Quinn J."/>
            <person name="Santos M.C."/>
            <person name="Schmitzberger F.F."/>
            <person name="Sherlock G."/>
            <person name="Shah P."/>
            <person name="Silverstein K.A."/>
            <person name="Skrzypek M.S."/>
            <person name="Soll D."/>
            <person name="Staggs R."/>
            <person name="Stansfield I."/>
            <person name="Stumpf M.P."/>
            <person name="Sudbery P.E."/>
            <person name="Srikantha T."/>
            <person name="Zeng Q."/>
            <person name="Berman J."/>
            <person name="Berriman M."/>
            <person name="Heitman J."/>
            <person name="Gow N.A."/>
            <person name="Lorenz M.C."/>
            <person name="Birren B.W."/>
            <person name="Kellis M."/>
            <person name="Cuomo C.A."/>
        </authorList>
    </citation>
    <scope>NUCLEOTIDE SEQUENCE [LARGE SCALE GENOMIC DNA]</scope>
    <source>
        <strain evidence="2">ATCC 11503 / BCRC 21390 / CBS 2605 / JCM 1781 / NBRC 1676 / NRRL YB-4239</strain>
    </source>
</reference>
<dbReference type="Proteomes" id="UP000001996">
    <property type="component" value="Unassembled WGS sequence"/>
</dbReference>
<dbReference type="GeneID" id="5233451"/>
<keyword evidence="2" id="KW-1185">Reference proteome</keyword>
<organism evidence="1 2">
    <name type="scientific">Lodderomyces elongisporus (strain ATCC 11503 / CBS 2605 / JCM 1781 / NBRC 1676 / NRRL YB-4239)</name>
    <name type="common">Yeast</name>
    <name type="synonym">Saccharomyces elongisporus</name>
    <dbReference type="NCBI Taxonomy" id="379508"/>
    <lineage>
        <taxon>Eukaryota</taxon>
        <taxon>Fungi</taxon>
        <taxon>Dikarya</taxon>
        <taxon>Ascomycota</taxon>
        <taxon>Saccharomycotina</taxon>
        <taxon>Pichiomycetes</taxon>
        <taxon>Debaryomycetaceae</taxon>
        <taxon>Candida/Lodderomyces clade</taxon>
        <taxon>Lodderomyces</taxon>
    </lineage>
</organism>
<dbReference type="KEGG" id="lel:PVL30_003657"/>
<proteinExistence type="predicted"/>
<evidence type="ECO:0000313" key="2">
    <source>
        <dbReference type="Proteomes" id="UP000001996"/>
    </source>
</evidence>
<sequence length="302" mass="35121">MTRIEQSLLNLTTMLTGISKGFQTHSSEPENKSRMLEQPVQSTPTMGSNLCNSPARTIPLYNESLDIQGGLQPSTIYDRTSYTLQSRPDGIMVKGYEETCEYINEIRRRFIDDSKVEEIPYIMHPNSAVEKTFMAYYNALAANLNRTPSDELALKRYNVRKFPPMRVKDIDGFHYWLRSMVWYKHTYFIPDYLIRDTIIATAKEVDDPTLTRTVQTSCKKIDKALYSPIKYNLIFKDWRKSNNDEKPTDIIREVDEIFKLNIHPQSVMVNVQGEIENYLESNHVNALPVVDGSEYPRCYMRD</sequence>
<accession>A5DZM5</accession>
<evidence type="ECO:0000313" key="1">
    <source>
        <dbReference type="EMBL" id="EDK44633.1"/>
    </source>
</evidence>
<dbReference type="AlphaFoldDB" id="A5DZM5"/>
<name>A5DZM5_LODEL</name>